<feature type="compositionally biased region" description="Acidic residues" evidence="1">
    <location>
        <begin position="340"/>
        <end position="350"/>
    </location>
</feature>
<feature type="region of interest" description="Disordered" evidence="1">
    <location>
        <begin position="1"/>
        <end position="37"/>
    </location>
</feature>
<dbReference type="Proteomes" id="UP000033140">
    <property type="component" value="Unassembled WGS sequence"/>
</dbReference>
<accession>A0A0E9NAH5</accession>
<comment type="caution">
    <text evidence="2">The sequence shown here is derived from an EMBL/GenBank/DDBJ whole genome shotgun (WGS) entry which is preliminary data.</text>
</comment>
<evidence type="ECO:0000256" key="1">
    <source>
        <dbReference type="SAM" id="MobiDB-lite"/>
    </source>
</evidence>
<dbReference type="EMBL" id="BACD03000006">
    <property type="protein sequence ID" value="GAO46862.1"/>
    <property type="molecule type" value="Genomic_DNA"/>
</dbReference>
<feature type="compositionally biased region" description="Polar residues" evidence="1">
    <location>
        <begin position="1"/>
        <end position="14"/>
    </location>
</feature>
<reference evidence="2 3" key="1">
    <citation type="journal article" date="2011" name="J. Gen. Appl. Microbiol.">
        <title>Draft genome sequencing of the enigmatic yeast Saitoella complicata.</title>
        <authorList>
            <person name="Nishida H."/>
            <person name="Hamamoto M."/>
            <person name="Sugiyama J."/>
        </authorList>
    </citation>
    <scope>NUCLEOTIDE SEQUENCE [LARGE SCALE GENOMIC DNA]</scope>
    <source>
        <strain evidence="2 3">NRRL Y-17804</strain>
    </source>
</reference>
<dbReference type="AlphaFoldDB" id="A0A0E9NAH5"/>
<reference evidence="2 3" key="3">
    <citation type="journal article" date="2015" name="Genome Announc.">
        <title>Draft Genome Sequence of the Archiascomycetous Yeast Saitoella complicata.</title>
        <authorList>
            <person name="Yamauchi K."/>
            <person name="Kondo S."/>
            <person name="Hamamoto M."/>
            <person name="Takahashi Y."/>
            <person name="Ogura Y."/>
            <person name="Hayashi T."/>
            <person name="Nishida H."/>
        </authorList>
    </citation>
    <scope>NUCLEOTIDE SEQUENCE [LARGE SCALE GENOMIC DNA]</scope>
    <source>
        <strain evidence="2 3">NRRL Y-17804</strain>
    </source>
</reference>
<keyword evidence="3" id="KW-1185">Reference proteome</keyword>
<evidence type="ECO:0000313" key="3">
    <source>
        <dbReference type="Proteomes" id="UP000033140"/>
    </source>
</evidence>
<evidence type="ECO:0000313" key="2">
    <source>
        <dbReference type="EMBL" id="GAO46862.1"/>
    </source>
</evidence>
<gene>
    <name evidence="2" type="ORF">G7K_1080-t1</name>
</gene>
<dbReference type="OrthoDB" id="5404651at2759"/>
<dbReference type="RefSeq" id="XP_019025037.1">
    <property type="nucleotide sequence ID" value="XM_019165961.1"/>
</dbReference>
<feature type="compositionally biased region" description="Low complexity" evidence="1">
    <location>
        <begin position="313"/>
        <end position="327"/>
    </location>
</feature>
<feature type="region of interest" description="Disordered" evidence="1">
    <location>
        <begin position="291"/>
        <end position="387"/>
    </location>
</feature>
<sequence length="422" mass="45944">MTKQRAVSPASTLHTPPLSSPLYEETSGGADNDDSPVFLCAAPIAKRRSPSVKAEGGDGEQQRQIYSMLGQPVPAPVLPVSHDDLNIDDLRPTPNDDNDMLHDKLQEALSRLGSMAEELKRARTVAAHHVLQFQLLAYDAAEQTKRHTVQSELTQKEIDALSKRPAPAPAAAQPAPMSIASVCEVSTSAPANASQPPLAGFAGLEPPFMEEAPSTRTQTYRGRYLKTKKRLRAAKQLLTEKDDAIRRLRSRVPTMHRRGVGDQASQCSNGSQTSGLDALGLLASQVLERARTPEEGEVEDVDLSALTPHKQTPSLSLSASKALLSPAQFTSKRTRSSAALDEETESEHEEDEKTRELLTGPVWRDGTLDSAEPQGCQTPKRRRRMPPGQFIWVEVSPKAPPMGSVGYTSSRAILMASRQREE</sequence>
<protein>
    <submittedName>
        <fullName evidence="2">Uncharacterized protein</fullName>
    </submittedName>
</protein>
<organism evidence="2 3">
    <name type="scientific">Saitoella complicata (strain BCRC 22490 / CBS 7301 / JCM 7358 / NBRC 10748 / NRRL Y-17804)</name>
    <dbReference type="NCBI Taxonomy" id="698492"/>
    <lineage>
        <taxon>Eukaryota</taxon>
        <taxon>Fungi</taxon>
        <taxon>Dikarya</taxon>
        <taxon>Ascomycota</taxon>
        <taxon>Taphrinomycotina</taxon>
        <taxon>Taphrinomycotina incertae sedis</taxon>
        <taxon>Saitoella</taxon>
    </lineage>
</organism>
<proteinExistence type="predicted"/>
<reference evidence="2 3" key="2">
    <citation type="journal article" date="2014" name="J. Gen. Appl. Microbiol.">
        <title>The early diverging ascomycetous budding yeast Saitoella complicata has three histone deacetylases belonging to the Clr6, Hos2, and Rpd3 lineages.</title>
        <authorList>
            <person name="Nishida H."/>
            <person name="Matsumoto T."/>
            <person name="Kondo S."/>
            <person name="Hamamoto M."/>
            <person name="Yoshikawa H."/>
        </authorList>
    </citation>
    <scope>NUCLEOTIDE SEQUENCE [LARGE SCALE GENOMIC DNA]</scope>
    <source>
        <strain evidence="2 3">NRRL Y-17804</strain>
    </source>
</reference>
<name>A0A0E9NAH5_SAICN</name>